<proteinExistence type="predicted"/>
<sequence length="593" mass="68592">PYHEREFENNRSNGYLKNDARLDASRADRESTTLEKISDTFSNHEGEYWNSIPYLHQEISGGFGLRGKFFETFVGVDREGDNRSIENGEFVGHNRFSFESPTGRQKRVDDLDVSTPRQIKNFENSLTGYSTDDDTFFDSPRHPTESYPQYPNFERFPAACQKNNAIFDEVHIPCVAMNHKRLPVFTYGRNNVFNDNDDIPLHKTENFENRSTISFAKEEAPVINEFETSKVSMISPSDDSRILKVDNESFYQGASASQDPVAPHQVNERFTSEDSKKTVCHKAFSESSEQPVPIGRRGYDKLDVVNGWNVEKSCRKYVTSGLDLYFGRDSYGDARGFKMRCEEKTTADAQKLDLLQFIQTVEDTREIDRSPSDWGDHANFVARDSTGKWMETSREVSDCDHHSTKSTDGNSTWSVTDGQERHYVPPREGVRRKGKKLKKKDHWGNDSKRRDLDGARSRKSIKSHEFRRNYHGRCVQRHNLESRAKSRNFDVRSHKHSSPKEWGEPELANDNRCGRYLSVNVNTWNLWWPWGNEEDFERDLMRMIKREKKKVLRHLNSVTNKEVEEGEIEEGELTQDGGEEQTVNEGDLTIGKI</sequence>
<keyword evidence="2" id="KW-1185">Reference proteome</keyword>
<comment type="caution">
    <text evidence="1">The sequence shown here is derived from an EMBL/GenBank/DDBJ whole genome shotgun (WGS) entry which is preliminary data.</text>
</comment>
<dbReference type="EMBL" id="CAJVPT010024609">
    <property type="protein sequence ID" value="CAG8671167.1"/>
    <property type="molecule type" value="Genomic_DNA"/>
</dbReference>
<evidence type="ECO:0000313" key="1">
    <source>
        <dbReference type="EMBL" id="CAG8671167.1"/>
    </source>
</evidence>
<reference evidence="1" key="1">
    <citation type="submission" date="2021-06" db="EMBL/GenBank/DDBJ databases">
        <authorList>
            <person name="Kallberg Y."/>
            <person name="Tangrot J."/>
            <person name="Rosling A."/>
        </authorList>
    </citation>
    <scope>NUCLEOTIDE SEQUENCE</scope>
    <source>
        <strain evidence="1">CL356</strain>
    </source>
</reference>
<evidence type="ECO:0000313" key="2">
    <source>
        <dbReference type="Proteomes" id="UP000789525"/>
    </source>
</evidence>
<organism evidence="1 2">
    <name type="scientific">Acaulospora colombiana</name>
    <dbReference type="NCBI Taxonomy" id="27376"/>
    <lineage>
        <taxon>Eukaryota</taxon>
        <taxon>Fungi</taxon>
        <taxon>Fungi incertae sedis</taxon>
        <taxon>Mucoromycota</taxon>
        <taxon>Glomeromycotina</taxon>
        <taxon>Glomeromycetes</taxon>
        <taxon>Diversisporales</taxon>
        <taxon>Acaulosporaceae</taxon>
        <taxon>Acaulospora</taxon>
    </lineage>
</organism>
<accession>A0ACA9NW10</accession>
<feature type="non-terminal residue" evidence="1">
    <location>
        <position position="1"/>
    </location>
</feature>
<name>A0ACA9NW10_9GLOM</name>
<protein>
    <submittedName>
        <fullName evidence="1">11795_t:CDS:1</fullName>
    </submittedName>
</protein>
<gene>
    <name evidence="1" type="ORF">ACOLOM_LOCUS8957</name>
</gene>
<dbReference type="Proteomes" id="UP000789525">
    <property type="component" value="Unassembled WGS sequence"/>
</dbReference>